<evidence type="ECO:0000256" key="7">
    <source>
        <dbReference type="SAM" id="Phobius"/>
    </source>
</evidence>
<dbReference type="InterPro" id="IPR051048">
    <property type="entry name" value="Peptidase_S8/S53_subtilisin"/>
</dbReference>
<dbReference type="SUPFAM" id="SSF52743">
    <property type="entry name" value="Subtilisin-like"/>
    <property type="match status" value="1"/>
</dbReference>
<keyword evidence="4 6" id="KW-0720">Serine protease</keyword>
<dbReference type="GO" id="GO:0006508">
    <property type="term" value="P:proteolysis"/>
    <property type="evidence" value="ECO:0007669"/>
    <property type="project" value="UniProtKB-KW"/>
</dbReference>
<keyword evidence="7" id="KW-1133">Transmembrane helix</keyword>
<dbReference type="BRENDA" id="3.4.21.62">
    <property type="organism ID" value="6459"/>
</dbReference>
<keyword evidence="2 6" id="KW-0645">Protease</keyword>
<dbReference type="PANTHER" id="PTHR43399:SF4">
    <property type="entry name" value="CELL WALL-ASSOCIATED PROTEASE"/>
    <property type="match status" value="1"/>
</dbReference>
<protein>
    <submittedName>
        <fullName evidence="9">Subtilisin-like serine protease</fullName>
    </submittedName>
</protein>
<dbReference type="PRINTS" id="PR00723">
    <property type="entry name" value="SUBTILISIN"/>
</dbReference>
<dbReference type="PANTHER" id="PTHR43399">
    <property type="entry name" value="SUBTILISIN-RELATED"/>
    <property type="match status" value="1"/>
</dbReference>
<dbReference type="InterPro" id="IPR036852">
    <property type="entry name" value="Peptidase_S8/S53_dom_sf"/>
</dbReference>
<accession>D3G8F6</accession>
<dbReference type="InterPro" id="IPR015500">
    <property type="entry name" value="Peptidase_S8_subtilisin-rel"/>
</dbReference>
<keyword evidence="7" id="KW-0472">Membrane</keyword>
<evidence type="ECO:0000256" key="2">
    <source>
        <dbReference type="ARBA" id="ARBA00022670"/>
    </source>
</evidence>
<evidence type="ECO:0000256" key="5">
    <source>
        <dbReference type="PIRSR" id="PIRSR615500-1"/>
    </source>
</evidence>
<evidence type="ECO:0000313" key="9">
    <source>
        <dbReference type="EMBL" id="ACM50311.1"/>
    </source>
</evidence>
<feature type="active site" description="Charge relay system" evidence="5 6">
    <location>
        <position position="163"/>
    </location>
</feature>
<dbReference type="InterPro" id="IPR000209">
    <property type="entry name" value="Peptidase_S8/S53_dom"/>
</dbReference>
<evidence type="ECO:0000256" key="1">
    <source>
        <dbReference type="ARBA" id="ARBA00011073"/>
    </source>
</evidence>
<proteinExistence type="inferred from homology"/>
<dbReference type="GO" id="GO:0004252">
    <property type="term" value="F:serine-type endopeptidase activity"/>
    <property type="evidence" value="ECO:0007669"/>
    <property type="project" value="UniProtKB-UniRule"/>
</dbReference>
<feature type="transmembrane region" description="Helical" evidence="7">
    <location>
        <begin position="859"/>
        <end position="884"/>
    </location>
</feature>
<evidence type="ECO:0000256" key="3">
    <source>
        <dbReference type="ARBA" id="ARBA00022801"/>
    </source>
</evidence>
<dbReference type="VEuPathDB" id="TrichDB:TVAGG3_0730080"/>
<sequence>MFFICFLFIEAISLEISKEDIRKSRYESRYPDSNQYFNGYYKDFTSKTNMHDRTSSEIRQITDISNYIIHTTQEFQFPKDITFSKLHGTYYFIHDASKAQINSIQSNSNVISVEKASQIRFDTRFEAGFMENGNLDLTYKNGYLWSLRSTNLTGKGEIIALADSGIDYRHPMLNDSSRPLINNTLDLNQRKIVYYDSWKDFYDYIPGHGTHTAGIIAGKSECGNILPLYDGIAPESKLYFLDMAKGDNKMLFDDFDKDKFVQSLKDLNIGISSNSWGSNEIDYTSTMTDIYDNLAYNNPDILFVFAAGNSEKSWTIDSPSSGKNIFCVGATDGTPGQMMGEASTPQIEISGTKIDLLQSSWSTNLFNQLNKEEPLFNVAKPVYVTSNDNTCDSIKQILENEQTKILILKSLPDCNKMSKTVLATLSDDDFQLISQSSSANFTMKLSDFSYEKANFASAGPAYSGILKPDISAPGVITGALSYGNSETAERKCDFSSLSQFTGTSESTPIISGFSSLLREHFRSKGVTPSSSLLKSLIISSTKSNKRDLNTGFGIPRLDCAIKSSYSDRVLIKGNQHLYCEFSSQTGDISASISWLDPLLSRDIAYPLLADLSIFIESPTGKVYQEEFGNSILTTNKKISVTSETYEGTWKLHVISSRFEGNVSFSCSISNYMSEKLEFVEETEKCLSDCSCNKGICECPSDKTDHLCSTNSRDISNSGTFVGQGKYVFRARVPNIDKPRIDVSFKGYSNVYLIKGISNQPSDSFTSLLFRNKETKLSNYEVLEPGTNITIIVRSFSSGSFRISFISSSYIPSTPPPTEFVYPTSTPEIPPIRTPFPSKFESPSNTYHNSNITSNQNTKWILPTSITICSLIGIIMIVFIIFVVFKLRKSHKHDDFSTSGQLSAPIL</sequence>
<feature type="domain" description="Peptidase S8/S53" evidence="8">
    <location>
        <begin position="154"/>
        <end position="553"/>
    </location>
</feature>
<dbReference type="EMBL" id="FJ384963">
    <property type="protein sequence ID" value="ACM50311.1"/>
    <property type="molecule type" value="Genomic_DNA"/>
</dbReference>
<dbReference type="VEuPathDB" id="TrichDB:TVAG_090450"/>
<dbReference type="Gene3D" id="3.40.50.200">
    <property type="entry name" value="Peptidase S8/S53 domain"/>
    <property type="match status" value="1"/>
</dbReference>
<feature type="active site" description="Charge relay system" evidence="5 6">
    <location>
        <position position="504"/>
    </location>
</feature>
<name>D3G8F6_TRIVA</name>
<dbReference type="CDD" id="cd04842">
    <property type="entry name" value="Peptidases_S8_Kp43_protease"/>
    <property type="match status" value="1"/>
</dbReference>
<dbReference type="AlphaFoldDB" id="D3G8F6"/>
<organism evidence="9">
    <name type="scientific">Trichomonas vaginalis</name>
    <dbReference type="NCBI Taxonomy" id="5722"/>
    <lineage>
        <taxon>Eukaryota</taxon>
        <taxon>Metamonada</taxon>
        <taxon>Parabasalia</taxon>
        <taxon>Trichomonadida</taxon>
        <taxon>Trichomonadidae</taxon>
        <taxon>Trichomonas</taxon>
    </lineage>
</organism>
<keyword evidence="3 6" id="KW-0378">Hydrolase</keyword>
<gene>
    <name evidence="9" type="primary">sub1</name>
</gene>
<keyword evidence="7" id="KW-0812">Transmembrane</keyword>
<evidence type="ECO:0000259" key="8">
    <source>
        <dbReference type="Pfam" id="PF00082"/>
    </source>
</evidence>
<evidence type="ECO:0000256" key="6">
    <source>
        <dbReference type="PROSITE-ProRule" id="PRU01240"/>
    </source>
</evidence>
<dbReference type="Pfam" id="PF00082">
    <property type="entry name" value="Peptidase_S8"/>
    <property type="match status" value="1"/>
</dbReference>
<reference evidence="9" key="1">
    <citation type="journal article" date="2010" name="Parasitology">
        <title>Identification and characterization of a surface-associated, subtilisin-like serine protease in Trichomonas vaginalis.</title>
        <authorList>
            <person name="Hernandez-Romano P."/>
            <person name="Hernandez R."/>
            <person name="Arroyo R."/>
            <person name="Alderete J.F."/>
            <person name="Lopez-Villasenor I."/>
        </authorList>
    </citation>
    <scope>NUCLEOTIDE SEQUENCE</scope>
</reference>
<comment type="similarity">
    <text evidence="1 6">Belongs to the peptidase S8 family.</text>
</comment>
<dbReference type="PROSITE" id="PS51892">
    <property type="entry name" value="SUBTILASE"/>
    <property type="match status" value="1"/>
</dbReference>
<feature type="active site" description="Charge relay system" evidence="5 6">
    <location>
        <position position="208"/>
    </location>
</feature>
<evidence type="ECO:0000256" key="4">
    <source>
        <dbReference type="ARBA" id="ARBA00022825"/>
    </source>
</evidence>
<dbReference type="InterPro" id="IPR034058">
    <property type="entry name" value="TagA/B/C/D_pept_dom"/>
</dbReference>